<dbReference type="SMART" id="SM00530">
    <property type="entry name" value="HTH_XRE"/>
    <property type="match status" value="1"/>
</dbReference>
<organism evidence="3 4">
    <name type="scientific">Nocardia donostiensis</name>
    <dbReference type="NCBI Taxonomy" id="1538463"/>
    <lineage>
        <taxon>Bacteria</taxon>
        <taxon>Bacillati</taxon>
        <taxon>Actinomycetota</taxon>
        <taxon>Actinomycetes</taxon>
        <taxon>Mycobacteriales</taxon>
        <taxon>Nocardiaceae</taxon>
        <taxon>Nocardia</taxon>
    </lineage>
</organism>
<evidence type="ECO:0000256" key="1">
    <source>
        <dbReference type="SAM" id="Coils"/>
    </source>
</evidence>
<keyword evidence="1" id="KW-0175">Coiled coil</keyword>
<gene>
    <name evidence="3" type="ORF">B0T46_19600</name>
</gene>
<reference evidence="3 4" key="1">
    <citation type="journal article" date="2016" name="Antonie Van Leeuwenhoek">
        <title>Nocardia donostiensis sp. nov., isolated from human respiratory specimens.</title>
        <authorList>
            <person name="Ercibengoa M."/>
            <person name="Bell M."/>
            <person name="Marimon J.M."/>
            <person name="Humrighouse B."/>
            <person name="Klenk H.P."/>
            <person name="Potter G."/>
            <person name="Perez-Trallero E."/>
        </authorList>
    </citation>
    <scope>NUCLEOTIDE SEQUENCE [LARGE SCALE GENOMIC DNA]</scope>
    <source>
        <strain evidence="3 4">X1655</strain>
    </source>
</reference>
<comment type="caution">
    <text evidence="3">The sequence shown here is derived from an EMBL/GenBank/DDBJ whole genome shotgun (WGS) entry which is preliminary data.</text>
</comment>
<evidence type="ECO:0000259" key="2">
    <source>
        <dbReference type="PROSITE" id="PS50943"/>
    </source>
</evidence>
<sequence length="185" mass="21695">MSDESEMQEHAETLQKLRQKELEEHTQKLAEEYEPERQRHMKAMRETFESYEKRFGDQVRQWRKARSWSQEELAEKLTNFGFEMHQTTLAKIERGTRPLRVAEAIALAQVFGVPPLSVFYGPGPEDHLISMSMMQEMIETYEEAINEADRHLNQQAETVAYWVRQRAIVVDALNNAALKADRRGK</sequence>
<dbReference type="PROSITE" id="PS50943">
    <property type="entry name" value="HTH_CROC1"/>
    <property type="match status" value="1"/>
</dbReference>
<dbReference type="InterPro" id="IPR001387">
    <property type="entry name" value="Cro/C1-type_HTH"/>
</dbReference>
<dbReference type="RefSeq" id="WP_077119484.1">
    <property type="nucleotide sequence ID" value="NZ_MUKP01000013.1"/>
</dbReference>
<dbReference type="InterPro" id="IPR010982">
    <property type="entry name" value="Lambda_DNA-bd_dom_sf"/>
</dbReference>
<dbReference type="Pfam" id="PF01381">
    <property type="entry name" value="HTH_3"/>
    <property type="match status" value="1"/>
</dbReference>
<evidence type="ECO:0000313" key="3">
    <source>
        <dbReference type="EMBL" id="ONM47174.1"/>
    </source>
</evidence>
<dbReference type="Gene3D" id="1.10.260.40">
    <property type="entry name" value="lambda repressor-like DNA-binding domains"/>
    <property type="match status" value="1"/>
</dbReference>
<keyword evidence="4" id="KW-1185">Reference proteome</keyword>
<dbReference type="EMBL" id="MUMY01000017">
    <property type="protein sequence ID" value="ONM47174.1"/>
    <property type="molecule type" value="Genomic_DNA"/>
</dbReference>
<dbReference type="SUPFAM" id="SSF47413">
    <property type="entry name" value="lambda repressor-like DNA-binding domains"/>
    <property type="match status" value="1"/>
</dbReference>
<name>A0A1W0BCB9_9NOCA</name>
<feature type="domain" description="HTH cro/C1-type" evidence="2">
    <location>
        <begin position="59"/>
        <end position="119"/>
    </location>
</feature>
<dbReference type="GO" id="GO:0003677">
    <property type="term" value="F:DNA binding"/>
    <property type="evidence" value="ECO:0007669"/>
    <property type="project" value="InterPro"/>
</dbReference>
<evidence type="ECO:0000313" key="4">
    <source>
        <dbReference type="Proteomes" id="UP000188836"/>
    </source>
</evidence>
<accession>A0A1W0BCB9</accession>
<proteinExistence type="predicted"/>
<feature type="coiled-coil region" evidence="1">
    <location>
        <begin position="131"/>
        <end position="158"/>
    </location>
</feature>
<dbReference type="Proteomes" id="UP000188836">
    <property type="component" value="Unassembled WGS sequence"/>
</dbReference>
<protein>
    <recommendedName>
        <fullName evidence="2">HTH cro/C1-type domain-containing protein</fullName>
    </recommendedName>
</protein>
<dbReference type="AlphaFoldDB" id="A0A1W0BCB9"/>
<dbReference type="CDD" id="cd00093">
    <property type="entry name" value="HTH_XRE"/>
    <property type="match status" value="1"/>
</dbReference>